<dbReference type="Gene3D" id="3.40.50.11720">
    <property type="entry name" value="3-Deoxy-D-manno-octulosonic-acid transferase, N-terminal domain"/>
    <property type="match status" value="1"/>
</dbReference>
<dbReference type="Gene3D" id="3.40.50.2000">
    <property type="entry name" value="Glycogen Phosphorylase B"/>
    <property type="match status" value="1"/>
</dbReference>
<keyword evidence="6" id="KW-0997">Cell inner membrane</keyword>
<dbReference type="EMBL" id="PDSG01000005">
    <property type="protein sequence ID" value="PIE20605.1"/>
    <property type="molecule type" value="Genomic_DNA"/>
</dbReference>
<comment type="pathway">
    <text evidence="2 13">Bacterial outer membrane biogenesis; LPS core biosynthesis.</text>
</comment>
<dbReference type="InterPro" id="IPR007507">
    <property type="entry name" value="Glycos_transf_N"/>
</dbReference>
<evidence type="ECO:0000256" key="11">
    <source>
        <dbReference type="PIRSR" id="PIRSR639901-1"/>
    </source>
</evidence>
<evidence type="ECO:0000256" key="1">
    <source>
        <dbReference type="ARBA" id="ARBA00004388"/>
    </source>
</evidence>
<evidence type="ECO:0000256" key="5">
    <source>
        <dbReference type="ARBA" id="ARBA00019077"/>
    </source>
</evidence>
<evidence type="ECO:0000256" key="7">
    <source>
        <dbReference type="ARBA" id="ARBA00022679"/>
    </source>
</evidence>
<feature type="site" description="Transition state stabilizer" evidence="12">
    <location>
        <position position="209"/>
    </location>
</feature>
<keyword evidence="13" id="KW-1133">Transmembrane helix</keyword>
<feature type="site" description="Transition state stabilizer" evidence="12">
    <location>
        <position position="131"/>
    </location>
</feature>
<reference evidence="16 17" key="1">
    <citation type="submission" date="2017-10" db="EMBL/GenBank/DDBJ databases">
        <title>Novel microbial diversity and functional potential in the marine mammal oral microbiome.</title>
        <authorList>
            <person name="Dudek N.K."/>
            <person name="Sun C.L."/>
            <person name="Burstein D."/>
            <person name="Kantor R.S."/>
            <person name="Aliaga Goltsman D.S."/>
            <person name="Bik E.M."/>
            <person name="Thomas B.C."/>
            <person name="Banfield J.F."/>
            <person name="Relman D.A."/>
        </authorList>
    </citation>
    <scope>NUCLEOTIDE SEQUENCE [LARGE SCALE GENOMIC DNA]</scope>
    <source>
        <strain evidence="16">DOLJORAL78_49_30</strain>
    </source>
</reference>
<evidence type="ECO:0000256" key="2">
    <source>
        <dbReference type="ARBA" id="ARBA00004713"/>
    </source>
</evidence>
<accession>A0A2G6JB00</accession>
<dbReference type="PANTHER" id="PTHR42755:SF1">
    <property type="entry name" value="3-DEOXY-D-MANNO-OCTULOSONIC ACID TRANSFERASE, MITOCHONDRIAL-RELATED"/>
    <property type="match status" value="1"/>
</dbReference>
<dbReference type="GO" id="GO:0009245">
    <property type="term" value="P:lipid A biosynthetic process"/>
    <property type="evidence" value="ECO:0007669"/>
    <property type="project" value="TreeGrafter"/>
</dbReference>
<dbReference type="FunFam" id="3.40.50.11720:FF:000001">
    <property type="entry name" value="3-deoxy-D-manno-octulosonic acid transferase"/>
    <property type="match status" value="1"/>
</dbReference>
<dbReference type="SUPFAM" id="SSF53756">
    <property type="entry name" value="UDP-Glycosyltransferase/glycogen phosphorylase"/>
    <property type="match status" value="1"/>
</dbReference>
<dbReference type="Pfam" id="PF04413">
    <property type="entry name" value="Glycos_transf_N"/>
    <property type="match status" value="1"/>
</dbReference>
<comment type="caution">
    <text evidence="16">The sequence shown here is derived from an EMBL/GenBank/DDBJ whole genome shotgun (WGS) entry which is preliminary data.</text>
</comment>
<comment type="function">
    <text evidence="13">Involved in lipopolysaccharide (LPS) biosynthesis. Catalyzes the transfer of 3-deoxy-D-manno-octulosonate (Kdo) residue(s) from CMP-Kdo to lipid IV(A), the tetraacyldisaccharide-1,4'-bisphosphate precursor of lipid A.</text>
</comment>
<feature type="transmembrane region" description="Helical" evidence="13">
    <location>
        <begin position="6"/>
        <end position="23"/>
    </location>
</feature>
<name>A0A2G6JB00_NEPCE</name>
<evidence type="ECO:0000256" key="10">
    <source>
        <dbReference type="ARBA" id="ARBA00049183"/>
    </source>
</evidence>
<dbReference type="FunFam" id="3.40.50.2000:FF:000032">
    <property type="entry name" value="3-deoxy-D-manno-octulosonic acid transferase"/>
    <property type="match status" value="1"/>
</dbReference>
<keyword evidence="8" id="KW-0735">Signal-anchor</keyword>
<evidence type="ECO:0000256" key="6">
    <source>
        <dbReference type="ARBA" id="ARBA00022519"/>
    </source>
</evidence>
<dbReference type="PANTHER" id="PTHR42755">
    <property type="entry name" value="3-DEOXY-MANNO-OCTULOSONATE CYTIDYLYLTRANSFERASE"/>
    <property type="match status" value="1"/>
</dbReference>
<feature type="domain" description="Glycosyl transferase family 1" evidence="14">
    <location>
        <begin position="302"/>
        <end position="399"/>
    </location>
</feature>
<dbReference type="GO" id="GO:0009244">
    <property type="term" value="P:lipopolysaccharide core region biosynthetic process"/>
    <property type="evidence" value="ECO:0007669"/>
    <property type="project" value="UniProtKB-UniRule"/>
</dbReference>
<evidence type="ECO:0000259" key="15">
    <source>
        <dbReference type="Pfam" id="PF04413"/>
    </source>
</evidence>
<dbReference type="UniPathway" id="UPA00958"/>
<keyword evidence="13" id="KW-0448">Lipopolysaccharide biosynthesis</keyword>
<evidence type="ECO:0000256" key="12">
    <source>
        <dbReference type="PIRSR" id="PIRSR639901-2"/>
    </source>
</evidence>
<dbReference type="EC" id="2.4.99.12" evidence="4 13"/>
<dbReference type="GO" id="GO:0043842">
    <property type="term" value="F:Kdo transferase activity"/>
    <property type="evidence" value="ECO:0007669"/>
    <property type="project" value="UniProtKB-EC"/>
</dbReference>
<dbReference type="GO" id="GO:0005886">
    <property type="term" value="C:plasma membrane"/>
    <property type="evidence" value="ECO:0007669"/>
    <property type="project" value="UniProtKB-SubCell"/>
</dbReference>
<feature type="active site" description="Proton acceptor" evidence="11">
    <location>
        <position position="61"/>
    </location>
</feature>
<keyword evidence="13" id="KW-0812">Transmembrane</keyword>
<evidence type="ECO:0000256" key="4">
    <source>
        <dbReference type="ARBA" id="ARBA00012621"/>
    </source>
</evidence>
<dbReference type="NCBIfam" id="NF004388">
    <property type="entry name" value="PRK05749.1-4"/>
    <property type="match status" value="1"/>
</dbReference>
<evidence type="ECO:0000256" key="3">
    <source>
        <dbReference type="ARBA" id="ARBA00006380"/>
    </source>
</evidence>
<keyword evidence="13" id="KW-1003">Cell membrane</keyword>
<comment type="subcellular location">
    <subcellularLocation>
        <location evidence="1">Cell inner membrane</location>
        <topology evidence="1">Single-pass membrane protein</topology>
        <orientation evidence="1">Cytoplasmic side</orientation>
    </subcellularLocation>
    <subcellularLocation>
        <location evidence="13">Cell membrane</location>
    </subcellularLocation>
</comment>
<dbReference type="InterPro" id="IPR001296">
    <property type="entry name" value="Glyco_trans_1"/>
</dbReference>
<protein>
    <recommendedName>
        <fullName evidence="5 13">3-deoxy-D-manno-octulosonic acid transferase</fullName>
        <shortName evidence="13">Kdo transferase</shortName>
        <ecNumber evidence="4 13">2.4.99.12</ecNumber>
    </recommendedName>
    <alternativeName>
        <fullName evidence="9 13">Lipid IV(A) 3-deoxy-D-manno-octulosonic acid transferase</fullName>
    </alternativeName>
</protein>
<organism evidence="16 17">
    <name type="scientific">Neptuniibacter caesariensis</name>
    <dbReference type="NCBI Taxonomy" id="207954"/>
    <lineage>
        <taxon>Bacteria</taxon>
        <taxon>Pseudomonadati</taxon>
        <taxon>Pseudomonadota</taxon>
        <taxon>Gammaproteobacteria</taxon>
        <taxon>Oceanospirillales</taxon>
        <taxon>Oceanospirillaceae</taxon>
        <taxon>Neptuniibacter</taxon>
    </lineage>
</organism>
<evidence type="ECO:0000313" key="16">
    <source>
        <dbReference type="EMBL" id="PIE20605.1"/>
    </source>
</evidence>
<dbReference type="Pfam" id="PF00534">
    <property type="entry name" value="Glycos_transf_1"/>
    <property type="match status" value="1"/>
</dbReference>
<sequence length="425" mass="46604">MNRTFYSLLFYLALPFILLRLWWRGQKAPAYKERWQERLGIIDKVAFGEKPLWIHAVSVGETLAIVPLVKLIQQRHPNLPIVMTTMTPTGAERVQANFADSVTHFYCPYDLPLSLSRFLTAVDPCGCVVVETELWPNMIHACHARRIPVLIANARLSARSARGYARFAGLARSMLQQINRIAVQNSTDGQRFIDLGLPPSALSVTGSIKFDISQPEGSARLAAALRQMWGAQRPVLIGASTHEAEEAALLATFAALKQRFPDLLLLLVPRHPERFQSVASLIKAQGLNMARRSNGDQPDSTTEVYLGDTMGELMKLLAAADIAFVGGSLIERGGHNPLEPAVLGKPVIMGPHVFNFQQICDALADAGGLNIIESQKALTDAVATLLADPQLAAEQGKRGALFVQQNQGALERLYTLTEQVCLKPC</sequence>
<keyword evidence="7 13" id="KW-0808">Transferase</keyword>
<comment type="similarity">
    <text evidence="3">Belongs to the glycosyltransferase group 1 family. Glycosyltransferase 30 subfamily.</text>
</comment>
<dbReference type="InterPro" id="IPR039901">
    <property type="entry name" value="Kdotransferase"/>
</dbReference>
<keyword evidence="13" id="KW-0472">Membrane</keyword>
<evidence type="ECO:0000259" key="14">
    <source>
        <dbReference type="Pfam" id="PF00534"/>
    </source>
</evidence>
<comment type="catalytic activity">
    <reaction evidence="10 13">
        <text>lipid IVA (E. coli) + CMP-3-deoxy-beta-D-manno-octulosonate = alpha-Kdo-(2-&gt;6)-lipid IVA (E. coli) + CMP + H(+)</text>
        <dbReference type="Rhea" id="RHEA:28066"/>
        <dbReference type="ChEBI" id="CHEBI:15378"/>
        <dbReference type="ChEBI" id="CHEBI:58603"/>
        <dbReference type="ChEBI" id="CHEBI:60364"/>
        <dbReference type="ChEBI" id="CHEBI:60377"/>
        <dbReference type="ChEBI" id="CHEBI:85987"/>
        <dbReference type="EC" id="2.4.99.12"/>
    </reaction>
</comment>
<feature type="domain" description="3-deoxy-D-manno-octulosonic-acid transferase N-terminal" evidence="15">
    <location>
        <begin position="33"/>
        <end position="212"/>
    </location>
</feature>
<dbReference type="AlphaFoldDB" id="A0A2G6JB00"/>
<proteinExistence type="inferred from homology"/>
<evidence type="ECO:0000256" key="9">
    <source>
        <dbReference type="ARBA" id="ARBA00031445"/>
    </source>
</evidence>
<evidence type="ECO:0000313" key="17">
    <source>
        <dbReference type="Proteomes" id="UP000242733"/>
    </source>
</evidence>
<dbReference type="InterPro" id="IPR038107">
    <property type="entry name" value="Glycos_transf_N_sf"/>
</dbReference>
<evidence type="ECO:0000256" key="8">
    <source>
        <dbReference type="ARBA" id="ARBA00022968"/>
    </source>
</evidence>
<evidence type="ECO:0000256" key="13">
    <source>
        <dbReference type="RuleBase" id="RU365103"/>
    </source>
</evidence>
<gene>
    <name evidence="16" type="ORF">CSA61_01605</name>
</gene>
<dbReference type="Proteomes" id="UP000242733">
    <property type="component" value="Unassembled WGS sequence"/>
</dbReference>